<protein>
    <submittedName>
        <fullName evidence="5">SLAM family member 5-like</fullName>
    </submittedName>
</protein>
<dbReference type="PROSITE" id="PS50835">
    <property type="entry name" value="IG_LIKE"/>
    <property type="match status" value="1"/>
</dbReference>
<keyword evidence="2" id="KW-0732">Signal</keyword>
<dbReference type="Gene3D" id="2.60.40.10">
    <property type="entry name" value="Immunoglobulins"/>
    <property type="match status" value="2"/>
</dbReference>
<dbReference type="CDD" id="cd00096">
    <property type="entry name" value="Ig"/>
    <property type="match status" value="1"/>
</dbReference>
<evidence type="ECO:0000256" key="2">
    <source>
        <dbReference type="SAM" id="SignalP"/>
    </source>
</evidence>
<evidence type="ECO:0000313" key="4">
    <source>
        <dbReference type="Proteomes" id="UP000515129"/>
    </source>
</evidence>
<dbReference type="AlphaFoldDB" id="A0A6P6PM84"/>
<evidence type="ECO:0000313" key="5">
    <source>
        <dbReference type="RefSeq" id="XP_026121864.1"/>
    </source>
</evidence>
<dbReference type="GeneID" id="113104362"/>
<dbReference type="InterPro" id="IPR013783">
    <property type="entry name" value="Ig-like_fold"/>
</dbReference>
<keyword evidence="1" id="KW-0472">Membrane</keyword>
<dbReference type="SUPFAM" id="SSF48726">
    <property type="entry name" value="Immunoglobulin"/>
    <property type="match status" value="2"/>
</dbReference>
<dbReference type="InterPro" id="IPR036179">
    <property type="entry name" value="Ig-like_dom_sf"/>
</dbReference>
<dbReference type="RefSeq" id="XP_026121864.1">
    <property type="nucleotide sequence ID" value="XM_026266079.1"/>
</dbReference>
<dbReference type="Pfam" id="PF13895">
    <property type="entry name" value="Ig_2"/>
    <property type="match status" value="1"/>
</dbReference>
<keyword evidence="1" id="KW-0812">Transmembrane</keyword>
<keyword evidence="1" id="KW-1133">Transmembrane helix</keyword>
<accession>A0A6P6PM84</accession>
<dbReference type="KEGG" id="caua:113104362"/>
<dbReference type="Proteomes" id="UP000515129">
    <property type="component" value="Unplaced"/>
</dbReference>
<name>A0A6P6PM84_CARAU</name>
<dbReference type="PANTHER" id="PTHR21063">
    <property type="entry name" value="LFA-3"/>
    <property type="match status" value="1"/>
</dbReference>
<dbReference type="PANTHER" id="PTHR21063:SF4">
    <property type="entry name" value="CD48 ANTIGEN-RELATED"/>
    <property type="match status" value="1"/>
</dbReference>
<keyword evidence="4" id="KW-1185">Reference proteome</keyword>
<feature type="domain" description="Ig-like" evidence="3">
    <location>
        <begin position="129"/>
        <end position="216"/>
    </location>
</feature>
<organism evidence="4 5">
    <name type="scientific">Carassius auratus</name>
    <name type="common">Goldfish</name>
    <dbReference type="NCBI Taxonomy" id="7957"/>
    <lineage>
        <taxon>Eukaryota</taxon>
        <taxon>Metazoa</taxon>
        <taxon>Chordata</taxon>
        <taxon>Craniata</taxon>
        <taxon>Vertebrata</taxon>
        <taxon>Euteleostomi</taxon>
        <taxon>Actinopterygii</taxon>
        <taxon>Neopterygii</taxon>
        <taxon>Teleostei</taxon>
        <taxon>Ostariophysi</taxon>
        <taxon>Cypriniformes</taxon>
        <taxon>Cyprinidae</taxon>
        <taxon>Cyprininae</taxon>
        <taxon>Carassius</taxon>
    </lineage>
</organism>
<evidence type="ECO:0000259" key="3">
    <source>
        <dbReference type="PROSITE" id="PS50835"/>
    </source>
</evidence>
<feature type="transmembrane region" description="Helical" evidence="1">
    <location>
        <begin position="238"/>
        <end position="259"/>
    </location>
</feature>
<dbReference type="InterPro" id="IPR007110">
    <property type="entry name" value="Ig-like_dom"/>
</dbReference>
<dbReference type="OrthoDB" id="9835793at2759"/>
<gene>
    <name evidence="5" type="primary">LOC113104362</name>
</gene>
<evidence type="ECO:0000256" key="1">
    <source>
        <dbReference type="SAM" id="Phobius"/>
    </source>
</evidence>
<proteinExistence type="predicted"/>
<feature type="chain" id="PRO_5028433216" evidence="2">
    <location>
        <begin position="18"/>
        <end position="271"/>
    </location>
</feature>
<reference evidence="5" key="1">
    <citation type="submission" date="2025-08" db="UniProtKB">
        <authorList>
            <consortium name="RefSeq"/>
        </authorList>
    </citation>
    <scope>IDENTIFICATION</scope>
    <source>
        <strain evidence="5">Wakin</strain>
        <tissue evidence="5">Muscle</tissue>
    </source>
</reference>
<feature type="signal peptide" evidence="2">
    <location>
        <begin position="1"/>
        <end position="17"/>
    </location>
</feature>
<sequence>MCAFILYFICVGVSVDGEVTDIATVEVMEGGVLNLDPGLEDLKEDVQIMWTFESGGENTRVAQMHQGRIYTHYDMRFTGRVLLDQKTGILTIMDIRTNESGLYEALSIISTDITGRKYNVHVYAPVSEPAIWSSSSASVHQSTGTSQETKETCSVFCSVKNDRDVFISWYKGGEILNQSSNPDLSINLSLSLELHYNDPETYSCTAVNPVSNKSIRLHIKEICPRQEVCVDHCGVSEALVLSGLLGIITVVFLIEYLIFCSAQKTTAASVC</sequence>